<evidence type="ECO:0000313" key="2">
    <source>
        <dbReference type="Proteomes" id="UP000684084"/>
    </source>
</evidence>
<organism evidence="1 2">
    <name type="scientific">Rhizophagus irregularis</name>
    <dbReference type="NCBI Taxonomy" id="588596"/>
    <lineage>
        <taxon>Eukaryota</taxon>
        <taxon>Fungi</taxon>
        <taxon>Fungi incertae sedis</taxon>
        <taxon>Mucoromycota</taxon>
        <taxon>Glomeromycotina</taxon>
        <taxon>Glomeromycetes</taxon>
        <taxon>Glomerales</taxon>
        <taxon>Glomeraceae</taxon>
        <taxon>Rhizophagus</taxon>
    </lineage>
</organism>
<evidence type="ECO:0000313" key="1">
    <source>
        <dbReference type="EMBL" id="CAB5357367.1"/>
    </source>
</evidence>
<name>A0A915Z0B4_9GLOM</name>
<evidence type="ECO:0008006" key="3">
    <source>
        <dbReference type="Google" id="ProtNLM"/>
    </source>
</evidence>
<dbReference type="AlphaFoldDB" id="A0A915Z0B4"/>
<proteinExistence type="predicted"/>
<comment type="caution">
    <text evidence="1">The sequence shown here is derived from an EMBL/GenBank/DDBJ whole genome shotgun (WGS) entry which is preliminary data.</text>
</comment>
<dbReference type="VEuPathDB" id="FungiDB:RhiirFUN_023435"/>
<sequence length="475" mass="55025">MQCFQIYILDVFSSVLQNSLINGRPPVYTLINRTWCVAAVPLLWRNPWDSYNFKSLLDVILSYLSEESRNILKNQGINNLIAETYQQPLFNYIDFLKYLDLNFLEKIISSFKIEESKQVIIKNEILKLFCNSNATFIHLSIPRNISNYQLHLITGAERCLSELEFLHCNVDQNVLKDLASICKSIKTLKVDIYYCADNSGIIKLIEVQKNLHDVGFIGIHYDSSQKKINDESFYKSLEESLIKHAGTIQYLKIDWIPITGFLSYLVNLSSLEICNGWNDINYFENLSSPNLKILNVNQVPPKILANLVKNTIGQLTEISISSVDNKMVIQVIYQNCSKLKYLHLSLANNNSLADSNLFILEIENLLVNCQCLKGLIINTCFAVFRWDQFFMILARSSPVSLFRFKFIFSGTVKLEDLKLFFDKWEDRNPMLLTINNLQCSKMQMEDLIKQYKVRGTIKKCSIDRNFIGYQNFDWA</sequence>
<accession>A0A915Z0B4</accession>
<dbReference type="EMBL" id="CAGKOT010000011">
    <property type="protein sequence ID" value="CAB5357367.1"/>
    <property type="molecule type" value="Genomic_DNA"/>
</dbReference>
<reference evidence="1" key="1">
    <citation type="submission" date="2020-05" db="EMBL/GenBank/DDBJ databases">
        <authorList>
            <person name="Rincon C."/>
            <person name="Sanders R I."/>
            <person name="Robbins C."/>
            <person name="Chaturvedi A."/>
        </authorList>
    </citation>
    <scope>NUCLEOTIDE SEQUENCE</scope>
    <source>
        <strain evidence="1">CHB12</strain>
    </source>
</reference>
<dbReference type="OrthoDB" id="2339173at2759"/>
<dbReference type="Proteomes" id="UP000684084">
    <property type="component" value="Unassembled WGS sequence"/>
</dbReference>
<gene>
    <name evidence="1" type="ORF">CHRIB12_LOCUS6784</name>
</gene>
<protein>
    <recommendedName>
        <fullName evidence="3">RNI-like protein</fullName>
    </recommendedName>
</protein>